<organism evidence="5 6">
    <name type="scientific">Albidovulum salinarum</name>
    <dbReference type="NCBI Taxonomy" id="2984153"/>
    <lineage>
        <taxon>Bacteria</taxon>
        <taxon>Pseudomonadati</taxon>
        <taxon>Pseudomonadota</taxon>
        <taxon>Alphaproteobacteria</taxon>
        <taxon>Rhodobacterales</taxon>
        <taxon>Paracoccaceae</taxon>
        <taxon>Albidovulum</taxon>
    </lineage>
</organism>
<protein>
    <submittedName>
        <fullName evidence="5">GlxA family transcriptional regulator</fullName>
    </submittedName>
</protein>
<dbReference type="SMART" id="SM00342">
    <property type="entry name" value="HTH_ARAC"/>
    <property type="match status" value="1"/>
</dbReference>
<evidence type="ECO:0000256" key="2">
    <source>
        <dbReference type="ARBA" id="ARBA00023125"/>
    </source>
</evidence>
<keyword evidence="6" id="KW-1185">Reference proteome</keyword>
<dbReference type="Gene3D" id="3.40.50.880">
    <property type="match status" value="1"/>
</dbReference>
<dbReference type="RefSeq" id="WP_263333426.1">
    <property type="nucleotide sequence ID" value="NZ_JAOVQO010000003.1"/>
</dbReference>
<dbReference type="InterPro" id="IPR018062">
    <property type="entry name" value="HTH_AraC-typ_CS"/>
</dbReference>
<dbReference type="InterPro" id="IPR029062">
    <property type="entry name" value="Class_I_gatase-like"/>
</dbReference>
<dbReference type="Pfam" id="PF12833">
    <property type="entry name" value="HTH_18"/>
    <property type="match status" value="1"/>
</dbReference>
<dbReference type="CDD" id="cd03136">
    <property type="entry name" value="GATase1_AraC_ArgR_like"/>
    <property type="match status" value="1"/>
</dbReference>
<reference evidence="5 6" key="1">
    <citation type="submission" date="2022-10" db="EMBL/GenBank/DDBJ databases">
        <title>Defluviimonas sp. nov., isolated from ocean surface sediments.</title>
        <authorList>
            <person name="He W."/>
            <person name="Wang L."/>
            <person name="Zhang D.-F."/>
        </authorList>
    </citation>
    <scope>NUCLEOTIDE SEQUENCE [LARGE SCALE GENOMIC DNA]</scope>
    <source>
        <strain evidence="5 6">WL0024</strain>
    </source>
</reference>
<sequence length="335" mass="36624">MSHQSPIRALHRVPAAAPAPNPAKSSFVFLLLDGFTHIALASAIEPLRLAREILGRDSYSWRLVSLTGAPATCSNGMTVLVESGFAPLARGETLIVVGGPETRRQNDARLSAQLRREAAHGVKIGSLCMGVYALARSGLLDGEECAVHWDAIEGFGEEFPEIRISRNAFVLGRRPTAPGGAVAADMMMHLIAETHGTDVATRIADQMVCNGVRSPKSQQKVSIQSRYGMRNPRLVKVLNCMEQNLETPLTAQEIADIAAMSVRQTERLFARYLNTTPMNFYMQMRLEKAHSLLLQTELSVTEIAVACGYKSTSHFTKNFRAAYDVTPKKMRAVSA</sequence>
<dbReference type="InterPro" id="IPR020449">
    <property type="entry name" value="Tscrpt_reg_AraC-type_HTH"/>
</dbReference>
<evidence type="ECO:0000313" key="6">
    <source>
        <dbReference type="Proteomes" id="UP001209535"/>
    </source>
</evidence>
<evidence type="ECO:0000256" key="3">
    <source>
        <dbReference type="ARBA" id="ARBA00023163"/>
    </source>
</evidence>
<dbReference type="Pfam" id="PF01965">
    <property type="entry name" value="DJ-1_PfpI"/>
    <property type="match status" value="1"/>
</dbReference>
<name>A0ABT2X1F4_9RHOB</name>
<dbReference type="InterPro" id="IPR018060">
    <property type="entry name" value="HTH_AraC"/>
</dbReference>
<evidence type="ECO:0000313" key="5">
    <source>
        <dbReference type="EMBL" id="MCU9847149.1"/>
    </source>
</evidence>
<comment type="caution">
    <text evidence="5">The sequence shown here is derived from an EMBL/GenBank/DDBJ whole genome shotgun (WGS) entry which is preliminary data.</text>
</comment>
<dbReference type="SUPFAM" id="SSF46689">
    <property type="entry name" value="Homeodomain-like"/>
    <property type="match status" value="2"/>
</dbReference>
<dbReference type="Gene3D" id="1.10.10.60">
    <property type="entry name" value="Homeodomain-like"/>
    <property type="match status" value="1"/>
</dbReference>
<proteinExistence type="predicted"/>
<dbReference type="PROSITE" id="PS00041">
    <property type="entry name" value="HTH_ARAC_FAMILY_1"/>
    <property type="match status" value="1"/>
</dbReference>
<keyword evidence="1" id="KW-0805">Transcription regulation</keyword>
<evidence type="ECO:0000256" key="1">
    <source>
        <dbReference type="ARBA" id="ARBA00023015"/>
    </source>
</evidence>
<dbReference type="InterPro" id="IPR002818">
    <property type="entry name" value="DJ-1/PfpI"/>
</dbReference>
<evidence type="ECO:0000259" key="4">
    <source>
        <dbReference type="PROSITE" id="PS01124"/>
    </source>
</evidence>
<dbReference type="PROSITE" id="PS01124">
    <property type="entry name" value="HTH_ARAC_FAMILY_2"/>
    <property type="match status" value="1"/>
</dbReference>
<dbReference type="PRINTS" id="PR00032">
    <property type="entry name" value="HTHARAC"/>
</dbReference>
<gene>
    <name evidence="5" type="ORF">OEZ60_03940</name>
</gene>
<dbReference type="PANTHER" id="PTHR43130">
    <property type="entry name" value="ARAC-FAMILY TRANSCRIPTIONAL REGULATOR"/>
    <property type="match status" value="1"/>
</dbReference>
<feature type="domain" description="HTH araC/xylS-type" evidence="4">
    <location>
        <begin position="235"/>
        <end position="333"/>
    </location>
</feature>
<dbReference type="InterPro" id="IPR052158">
    <property type="entry name" value="INH-QAR"/>
</dbReference>
<keyword evidence="3" id="KW-0804">Transcription</keyword>
<dbReference type="SUPFAM" id="SSF52317">
    <property type="entry name" value="Class I glutamine amidotransferase-like"/>
    <property type="match status" value="1"/>
</dbReference>
<keyword evidence="2" id="KW-0238">DNA-binding</keyword>
<accession>A0ABT2X1F4</accession>
<dbReference type="PANTHER" id="PTHR43130:SF3">
    <property type="entry name" value="HTH-TYPE TRANSCRIPTIONAL REGULATOR RV1931C"/>
    <property type="match status" value="1"/>
</dbReference>
<dbReference type="EMBL" id="JAOVQO010000003">
    <property type="protein sequence ID" value="MCU9847149.1"/>
    <property type="molecule type" value="Genomic_DNA"/>
</dbReference>
<dbReference type="InterPro" id="IPR009057">
    <property type="entry name" value="Homeodomain-like_sf"/>
</dbReference>
<dbReference type="Proteomes" id="UP001209535">
    <property type="component" value="Unassembled WGS sequence"/>
</dbReference>